<dbReference type="SUPFAM" id="SSF53335">
    <property type="entry name" value="S-adenosyl-L-methionine-dependent methyltransferases"/>
    <property type="match status" value="1"/>
</dbReference>
<dbReference type="Pfam" id="PF05175">
    <property type="entry name" value="MTS"/>
    <property type="match status" value="1"/>
</dbReference>
<evidence type="ECO:0000256" key="1">
    <source>
        <dbReference type="SAM" id="MobiDB-lite"/>
    </source>
</evidence>
<dbReference type="PANTHER" id="PTHR18895:SF74">
    <property type="entry name" value="MTRF1L RELEASE FACTOR GLUTAMINE METHYLTRANSFERASE"/>
    <property type="match status" value="1"/>
</dbReference>
<dbReference type="InterPro" id="IPR050320">
    <property type="entry name" value="N5-glutamine_MTase"/>
</dbReference>
<dbReference type="GO" id="GO:0003676">
    <property type="term" value="F:nucleic acid binding"/>
    <property type="evidence" value="ECO:0007669"/>
    <property type="project" value="InterPro"/>
</dbReference>
<comment type="caution">
    <text evidence="3">The sequence shown here is derived from an EMBL/GenBank/DDBJ whole genome shotgun (WGS) entry which is preliminary data.</text>
</comment>
<dbReference type="InterPro" id="IPR002052">
    <property type="entry name" value="DNA_methylase_N6_adenine_CS"/>
</dbReference>
<dbReference type="Gene3D" id="3.40.50.150">
    <property type="entry name" value="Vaccinia Virus protein VP39"/>
    <property type="match status" value="1"/>
</dbReference>
<feature type="domain" description="Methyltransferase small" evidence="2">
    <location>
        <begin position="227"/>
        <end position="346"/>
    </location>
</feature>
<dbReference type="EMBL" id="DXGC01000005">
    <property type="protein sequence ID" value="HIW90120.1"/>
    <property type="molecule type" value="Genomic_DNA"/>
</dbReference>
<reference evidence="3" key="2">
    <citation type="submission" date="2021-04" db="EMBL/GenBank/DDBJ databases">
        <authorList>
            <person name="Gilroy R."/>
        </authorList>
    </citation>
    <scope>NUCLEOTIDE SEQUENCE</scope>
    <source>
        <strain evidence="3">CHK32-1732</strain>
    </source>
</reference>
<keyword evidence="3" id="KW-0489">Methyltransferase</keyword>
<dbReference type="PROSITE" id="PS00092">
    <property type="entry name" value="N6_MTASE"/>
    <property type="match status" value="1"/>
</dbReference>
<evidence type="ECO:0000313" key="3">
    <source>
        <dbReference type="EMBL" id="HIW90120.1"/>
    </source>
</evidence>
<dbReference type="GO" id="GO:0036009">
    <property type="term" value="F:protein-glutamine N-methyltransferase activity"/>
    <property type="evidence" value="ECO:0007669"/>
    <property type="project" value="TreeGrafter"/>
</dbReference>
<organism evidence="3 4">
    <name type="scientific">Candidatus Corynebacterium avicola</name>
    <dbReference type="NCBI Taxonomy" id="2838527"/>
    <lineage>
        <taxon>Bacteria</taxon>
        <taxon>Bacillati</taxon>
        <taxon>Actinomycetota</taxon>
        <taxon>Actinomycetes</taxon>
        <taxon>Mycobacteriales</taxon>
        <taxon>Corynebacteriaceae</taxon>
        <taxon>Corynebacterium</taxon>
    </lineage>
</organism>
<feature type="region of interest" description="Disordered" evidence="1">
    <location>
        <begin position="65"/>
        <end position="105"/>
    </location>
</feature>
<dbReference type="PANTHER" id="PTHR18895">
    <property type="entry name" value="HEMK METHYLTRANSFERASE"/>
    <property type="match status" value="1"/>
</dbReference>
<gene>
    <name evidence="3" type="ORF">H9870_00395</name>
</gene>
<reference evidence="3" key="1">
    <citation type="journal article" date="2021" name="PeerJ">
        <title>Extensive microbial diversity within the chicken gut microbiome revealed by metagenomics and culture.</title>
        <authorList>
            <person name="Gilroy R."/>
            <person name="Ravi A."/>
            <person name="Getino M."/>
            <person name="Pursley I."/>
            <person name="Horton D.L."/>
            <person name="Alikhan N.F."/>
            <person name="Baker D."/>
            <person name="Gharbi K."/>
            <person name="Hall N."/>
            <person name="Watson M."/>
            <person name="Adriaenssens E.M."/>
            <person name="Foster-Nyarko E."/>
            <person name="Jarju S."/>
            <person name="Secka A."/>
            <person name="Antonio M."/>
            <person name="Oren A."/>
            <person name="Chaudhuri R.R."/>
            <person name="La Ragione R."/>
            <person name="Hildebrand F."/>
            <person name="Pallen M.J."/>
        </authorList>
    </citation>
    <scope>NUCLEOTIDE SEQUENCE</scope>
    <source>
        <strain evidence="3">CHK32-1732</strain>
    </source>
</reference>
<dbReference type="InterPro" id="IPR029063">
    <property type="entry name" value="SAM-dependent_MTases_sf"/>
</dbReference>
<proteinExistence type="predicted"/>
<dbReference type="Proteomes" id="UP000824190">
    <property type="component" value="Unassembled WGS sequence"/>
</dbReference>
<keyword evidence="3" id="KW-0808">Transferase</keyword>
<dbReference type="InterPro" id="IPR007848">
    <property type="entry name" value="Small_mtfrase_dom"/>
</dbReference>
<evidence type="ECO:0000259" key="2">
    <source>
        <dbReference type="Pfam" id="PF05175"/>
    </source>
</evidence>
<protein>
    <submittedName>
        <fullName evidence="3">Class I SAM-dependent methyltransferase</fullName>
    </submittedName>
</protein>
<evidence type="ECO:0000313" key="4">
    <source>
        <dbReference type="Proteomes" id="UP000824190"/>
    </source>
</evidence>
<accession>A0A9D1UKW3</accession>
<name>A0A9D1UKW3_9CORY</name>
<dbReference type="AlphaFoldDB" id="A0A9D1UKW3"/>
<feature type="compositionally biased region" description="Basic residues" evidence="1">
    <location>
        <begin position="75"/>
        <end position="88"/>
    </location>
</feature>
<sequence length="418" mass="44882">MTHMGFSAGFRWHSENGSSAPEDIVEVDDSLTADKALGMLRRGTGLLWSGDFHNGRQLMTAVGRRLSKAAAGRSGGRRRGKGAGRKAGRGAGRDPQAPQETPDTRTLFLRQRADRAKRAAILGNILVALGPGWTLDLRRAPDVSEACEHAYGAWPGGGESAEGVEAVVISLAELQGVLGAWQWHLKGIDIEELGETLYPDYGVFSPVRNEYVGLVDRAAATQFGGGSTGKVLEIGTGTGVLAAVLAKQGATQVTATDLNERAVGCARANLERLGYGDRVEVVTANLWPDASRYDVIVFNPPWLPGTPSSDLEQGIYDADSDALRRFLAELPEHLTPDGEGWLVLSDLAEHLDLRSREELEGWFTAAGLTVVGREDTAPRHPKARDENDPLHVARSAEATSLWQLAVDGRHLTATEEDA</sequence>
<dbReference type="GO" id="GO:0032259">
    <property type="term" value="P:methylation"/>
    <property type="evidence" value="ECO:0007669"/>
    <property type="project" value="UniProtKB-KW"/>
</dbReference>
<dbReference type="CDD" id="cd02440">
    <property type="entry name" value="AdoMet_MTases"/>
    <property type="match status" value="1"/>
</dbReference>